<proteinExistence type="predicted"/>
<dbReference type="InterPro" id="IPR001647">
    <property type="entry name" value="HTH_TetR"/>
</dbReference>
<evidence type="ECO:0000256" key="1">
    <source>
        <dbReference type="ARBA" id="ARBA00023125"/>
    </source>
</evidence>
<dbReference type="InterPro" id="IPR050109">
    <property type="entry name" value="HTH-type_TetR-like_transc_reg"/>
</dbReference>
<dbReference type="PRINTS" id="PR00455">
    <property type="entry name" value="HTHTETR"/>
</dbReference>
<reference evidence="5 6" key="1">
    <citation type="submission" date="2019-04" db="EMBL/GenBank/DDBJ databases">
        <title>Natronospirillum operosus gen. nov., sp. nov., a haloalkaliphilic satellite isolated from decaying biomass of laboratory culture of cyanobacterium Geitlerinema sp. and proposal of Natronospirillaceae fam. nov. and Saccharospirillaceae fam. nov.</title>
        <authorList>
            <person name="Kevbrin V."/>
            <person name="Boltyanskaya Y."/>
            <person name="Koziaeva V."/>
            <person name="Grouzdev D.S."/>
            <person name="Park M."/>
            <person name="Cho J."/>
        </authorList>
    </citation>
    <scope>NUCLEOTIDE SEQUENCE [LARGE SCALE GENOMIC DNA]</scope>
    <source>
        <strain evidence="5 6">G-116</strain>
    </source>
</reference>
<dbReference type="Proteomes" id="UP000297475">
    <property type="component" value="Unassembled WGS sequence"/>
</dbReference>
<dbReference type="PROSITE" id="PS50977">
    <property type="entry name" value="HTH_TETR_2"/>
    <property type="match status" value="1"/>
</dbReference>
<dbReference type="GO" id="GO:0003677">
    <property type="term" value="F:DNA binding"/>
    <property type="evidence" value="ECO:0007669"/>
    <property type="project" value="UniProtKB-UniRule"/>
</dbReference>
<dbReference type="AlphaFoldDB" id="A0A4Z0WEN9"/>
<feature type="compositionally biased region" description="Polar residues" evidence="3">
    <location>
        <begin position="1"/>
        <end position="18"/>
    </location>
</feature>
<gene>
    <name evidence="5" type="ORF">E4656_10140</name>
</gene>
<dbReference type="SUPFAM" id="SSF48498">
    <property type="entry name" value="Tetracyclin repressor-like, C-terminal domain"/>
    <property type="match status" value="1"/>
</dbReference>
<keyword evidence="6" id="KW-1185">Reference proteome</keyword>
<dbReference type="InterPro" id="IPR036271">
    <property type="entry name" value="Tet_transcr_reg_TetR-rel_C_sf"/>
</dbReference>
<dbReference type="SUPFAM" id="SSF46689">
    <property type="entry name" value="Homeodomain-like"/>
    <property type="match status" value="1"/>
</dbReference>
<feature type="region of interest" description="Disordered" evidence="3">
    <location>
        <begin position="1"/>
        <end position="31"/>
    </location>
</feature>
<dbReference type="InterPro" id="IPR041474">
    <property type="entry name" value="NicS_C"/>
</dbReference>
<dbReference type="Gene3D" id="1.10.357.10">
    <property type="entry name" value="Tetracycline Repressor, domain 2"/>
    <property type="match status" value="1"/>
</dbReference>
<protein>
    <submittedName>
        <fullName evidence="5">TetR/AcrR family transcriptional regulator</fullName>
    </submittedName>
</protein>
<dbReference type="EMBL" id="SRMF01000003">
    <property type="protein sequence ID" value="TGG93401.1"/>
    <property type="molecule type" value="Genomic_DNA"/>
</dbReference>
<evidence type="ECO:0000259" key="4">
    <source>
        <dbReference type="PROSITE" id="PS50977"/>
    </source>
</evidence>
<dbReference type="PANTHER" id="PTHR30328:SF54">
    <property type="entry name" value="HTH-TYPE TRANSCRIPTIONAL REPRESSOR SCO4008"/>
    <property type="match status" value="1"/>
</dbReference>
<feature type="DNA-binding region" description="H-T-H motif" evidence="2">
    <location>
        <begin position="52"/>
        <end position="71"/>
    </location>
</feature>
<dbReference type="OrthoDB" id="2356263at2"/>
<evidence type="ECO:0000256" key="2">
    <source>
        <dbReference type="PROSITE-ProRule" id="PRU00335"/>
    </source>
</evidence>
<evidence type="ECO:0000256" key="3">
    <source>
        <dbReference type="SAM" id="MobiDB-lite"/>
    </source>
</evidence>
<name>A0A4Z0WEN9_9GAMM</name>
<dbReference type="Pfam" id="PF17938">
    <property type="entry name" value="TetR_C_29"/>
    <property type="match status" value="1"/>
</dbReference>
<organism evidence="5 6">
    <name type="scientific">Natronospirillum operosum</name>
    <dbReference type="NCBI Taxonomy" id="2759953"/>
    <lineage>
        <taxon>Bacteria</taxon>
        <taxon>Pseudomonadati</taxon>
        <taxon>Pseudomonadota</taxon>
        <taxon>Gammaproteobacteria</taxon>
        <taxon>Oceanospirillales</taxon>
        <taxon>Natronospirillaceae</taxon>
        <taxon>Natronospirillum</taxon>
    </lineage>
</organism>
<feature type="domain" description="HTH tetR-type" evidence="4">
    <location>
        <begin position="29"/>
        <end position="89"/>
    </location>
</feature>
<sequence>MTILNNKTQQSSGRQGVTSRKRTRKNDPERVRADIMRVATREFSEKGLSGARIDEIAEKTQTSKRMIYYYFQDKETLYLRALEQSYQAVRHKEGELDLDHLPPVDALARLVAFTFGHHISHPDFIRMVMIENIHHGRYLGQSEFIQSLNAGAIEELERIYRRGVTSGDFRDDLDPLELHWLISALSFFNVSNQYTFSHIFNWDQAAPDNQKILQGHVIDMVMRYVLSREAMLRHLDGQPDPQA</sequence>
<evidence type="ECO:0000313" key="5">
    <source>
        <dbReference type="EMBL" id="TGG93401.1"/>
    </source>
</evidence>
<dbReference type="Pfam" id="PF00440">
    <property type="entry name" value="TetR_N"/>
    <property type="match status" value="1"/>
</dbReference>
<dbReference type="InterPro" id="IPR009057">
    <property type="entry name" value="Homeodomain-like_sf"/>
</dbReference>
<accession>A0A4Z0WEN9</accession>
<comment type="caution">
    <text evidence="5">The sequence shown here is derived from an EMBL/GenBank/DDBJ whole genome shotgun (WGS) entry which is preliminary data.</text>
</comment>
<dbReference type="PANTHER" id="PTHR30328">
    <property type="entry name" value="TRANSCRIPTIONAL REPRESSOR"/>
    <property type="match status" value="1"/>
</dbReference>
<keyword evidence="1 2" id="KW-0238">DNA-binding</keyword>
<evidence type="ECO:0000313" key="6">
    <source>
        <dbReference type="Proteomes" id="UP000297475"/>
    </source>
</evidence>